<dbReference type="SUPFAM" id="SSF51905">
    <property type="entry name" value="FAD/NAD(P)-binding domain"/>
    <property type="match status" value="1"/>
</dbReference>
<keyword evidence="3" id="KW-1185">Reference proteome</keyword>
<dbReference type="AlphaFoldDB" id="A0A4R1I326"/>
<name>A0A4R1I326_PSEEN</name>
<gene>
    <name evidence="2" type="ORF">EV378_0134</name>
</gene>
<accession>A0A4R1I326</accession>
<evidence type="ECO:0000313" key="2">
    <source>
        <dbReference type="EMBL" id="TCK24362.1"/>
    </source>
</evidence>
<protein>
    <submittedName>
        <fullName evidence="2">Lycopene cyclase (CrtL-type)</fullName>
    </submittedName>
</protein>
<proteinExistence type="predicted"/>
<evidence type="ECO:0000313" key="3">
    <source>
        <dbReference type="Proteomes" id="UP000295560"/>
    </source>
</evidence>
<sequence length="442" mass="46143">MPPSSANADVLVLGGGPAGRALAGECAARGLRTTLVDPAPDRPWRATYGAWDDDLPGSLPDAVIGSRARARAFGTGPHLLGRRYAVLDTRALRSVLDARMDGVHVVAARGVARGEGADTTAGRMTADVVVDATGAPRRGNVAEQTAYGVVAPEDAAAELVAPGEALFMDWRPDHGHDRWPTFLYAVPYGDGTVLLEETSLARRPGLGLPELRARLRTRLRRWGIEPGEDATEERVRFPVDTPRAPADPIAFGAATPLVHPASGFSVATALTLAPRVAEALKDGLDAGVTASGSGAHLSTGGPGVDDGSGPVPGARSTGAAGRSRTSGRDRAVAAARAVLWSPAAVAVHQLRRHGLRTVLGLPPELVPSFFEAFFRLPEHRSRAFLSGRDDLPGTVAAMAGLFRHADPAVRARLLRSAVWPVVSGTTPAGDVPRAGARDQGYR</sequence>
<feature type="region of interest" description="Disordered" evidence="1">
    <location>
        <begin position="293"/>
        <end position="327"/>
    </location>
</feature>
<dbReference type="Pfam" id="PF05834">
    <property type="entry name" value="Lycopene_cycl"/>
    <property type="match status" value="1"/>
</dbReference>
<comment type="caution">
    <text evidence="2">The sequence shown here is derived from an EMBL/GenBank/DDBJ whole genome shotgun (WGS) entry which is preliminary data.</text>
</comment>
<dbReference type="RefSeq" id="WP_132420821.1">
    <property type="nucleotide sequence ID" value="NZ_SMFZ01000001.1"/>
</dbReference>
<organism evidence="2 3">
    <name type="scientific">Pseudonocardia endophytica</name>
    <dbReference type="NCBI Taxonomy" id="401976"/>
    <lineage>
        <taxon>Bacteria</taxon>
        <taxon>Bacillati</taxon>
        <taxon>Actinomycetota</taxon>
        <taxon>Actinomycetes</taxon>
        <taxon>Pseudonocardiales</taxon>
        <taxon>Pseudonocardiaceae</taxon>
        <taxon>Pseudonocardia</taxon>
    </lineage>
</organism>
<dbReference type="PANTHER" id="PTHR39757:SF5">
    <property type="entry name" value="OS02G0190600 PROTEIN"/>
    <property type="match status" value="1"/>
</dbReference>
<dbReference type="Proteomes" id="UP000295560">
    <property type="component" value="Unassembled WGS sequence"/>
</dbReference>
<reference evidence="2 3" key="1">
    <citation type="submission" date="2019-03" db="EMBL/GenBank/DDBJ databases">
        <title>Sequencing the genomes of 1000 actinobacteria strains.</title>
        <authorList>
            <person name="Klenk H.-P."/>
        </authorList>
    </citation>
    <scope>NUCLEOTIDE SEQUENCE [LARGE SCALE GENOMIC DNA]</scope>
    <source>
        <strain evidence="2 3">DSM 44969</strain>
    </source>
</reference>
<evidence type="ECO:0000256" key="1">
    <source>
        <dbReference type="SAM" id="MobiDB-lite"/>
    </source>
</evidence>
<dbReference type="EMBL" id="SMFZ01000001">
    <property type="protein sequence ID" value="TCK24362.1"/>
    <property type="molecule type" value="Genomic_DNA"/>
</dbReference>
<dbReference type="Gene3D" id="3.50.50.60">
    <property type="entry name" value="FAD/NAD(P)-binding domain"/>
    <property type="match status" value="1"/>
</dbReference>
<dbReference type="PANTHER" id="PTHR39757">
    <property type="match status" value="1"/>
</dbReference>
<dbReference type="OrthoDB" id="537501at2"/>
<dbReference type="InterPro" id="IPR036188">
    <property type="entry name" value="FAD/NAD-bd_sf"/>
</dbReference>